<evidence type="ECO:0000313" key="3">
    <source>
        <dbReference type="Proteomes" id="UP001197028"/>
    </source>
</evidence>
<dbReference type="InterPro" id="IPR011990">
    <property type="entry name" value="TPR-like_helical_dom_sf"/>
</dbReference>
<dbReference type="Gene3D" id="1.25.40.10">
    <property type="entry name" value="Tetratricopeptide repeat domain"/>
    <property type="match status" value="1"/>
</dbReference>
<gene>
    <name evidence="2" type="ORF">HJG40_12700</name>
</gene>
<feature type="signal peptide" evidence="1">
    <location>
        <begin position="1"/>
        <end position="21"/>
    </location>
</feature>
<name>A0ABS5ZSZ4_9PROT</name>
<dbReference type="RefSeq" id="WP_215864519.1">
    <property type="nucleotide sequence ID" value="NZ_JABELD010000115.1"/>
</dbReference>
<organism evidence="2 3">
    <name type="scientific">Acidithiobacillus concretivorus</name>
    <dbReference type="NCBI Taxonomy" id="3063952"/>
    <lineage>
        <taxon>Bacteria</taxon>
        <taxon>Pseudomonadati</taxon>
        <taxon>Pseudomonadota</taxon>
        <taxon>Acidithiobacillia</taxon>
        <taxon>Acidithiobacillales</taxon>
        <taxon>Acidithiobacillaceae</taxon>
        <taxon>Acidithiobacillus</taxon>
    </lineage>
</organism>
<proteinExistence type="predicted"/>
<evidence type="ECO:0000313" key="2">
    <source>
        <dbReference type="EMBL" id="MBU2739625.1"/>
    </source>
</evidence>
<evidence type="ECO:0000256" key="1">
    <source>
        <dbReference type="SAM" id="SignalP"/>
    </source>
</evidence>
<sequence>MLYPKLWMFVGLLTFSLSIHATHAQGAVSAPSISHGRPPVWNAQTTQTLMQARQAYWQGYPLRAIRDYRYLLHISPQKRWADLYGELGNVYYQMEDYYAAGMAFSHSAQILILENQIQGARNLLPVIKLIDPGEAQRLTIQLHNEETPHHDRTPVLGHRIQVSASYRWPF</sequence>
<evidence type="ECO:0008006" key="4">
    <source>
        <dbReference type="Google" id="ProtNLM"/>
    </source>
</evidence>
<dbReference type="Proteomes" id="UP001197028">
    <property type="component" value="Unassembled WGS sequence"/>
</dbReference>
<accession>A0ABS5ZSZ4</accession>
<keyword evidence="1" id="KW-0732">Signal</keyword>
<dbReference type="SUPFAM" id="SSF48452">
    <property type="entry name" value="TPR-like"/>
    <property type="match status" value="1"/>
</dbReference>
<reference evidence="2 3" key="1">
    <citation type="journal article" date="2021" name="ISME J.">
        <title>Genomic evolution of the class Acidithiobacillia: deep-branching Proteobacteria living in extreme acidic conditions.</title>
        <authorList>
            <person name="Moya-Beltran A."/>
            <person name="Beard S."/>
            <person name="Rojas-Villalobos C."/>
            <person name="Issotta F."/>
            <person name="Gallardo Y."/>
            <person name="Ulloa R."/>
            <person name="Giaveno A."/>
            <person name="Degli Esposti M."/>
            <person name="Johnson D.B."/>
            <person name="Quatrini R."/>
        </authorList>
    </citation>
    <scope>NUCLEOTIDE SEQUENCE [LARGE SCALE GENOMIC DNA]</scope>
    <source>
        <strain evidence="2 3">ATCC 19703</strain>
    </source>
</reference>
<comment type="caution">
    <text evidence="2">The sequence shown here is derived from an EMBL/GenBank/DDBJ whole genome shotgun (WGS) entry which is preliminary data.</text>
</comment>
<protein>
    <recommendedName>
        <fullName evidence="4">Tetratricopeptide repeat protein</fullName>
    </recommendedName>
</protein>
<feature type="chain" id="PRO_5046151315" description="Tetratricopeptide repeat protein" evidence="1">
    <location>
        <begin position="22"/>
        <end position="170"/>
    </location>
</feature>
<dbReference type="EMBL" id="JABELD010000115">
    <property type="protein sequence ID" value="MBU2739625.1"/>
    <property type="molecule type" value="Genomic_DNA"/>
</dbReference>
<keyword evidence="3" id="KW-1185">Reference proteome</keyword>